<proteinExistence type="inferred from homology"/>
<comment type="caution">
    <text evidence="2">The sequence shown here is derived from an EMBL/GenBank/DDBJ whole genome shotgun (WGS) entry which is preliminary data.</text>
</comment>
<gene>
    <name evidence="2" type="ORF">VIBC2010_17510</name>
</gene>
<dbReference type="InterPro" id="IPR006175">
    <property type="entry name" value="YjgF/YER057c/UK114"/>
</dbReference>
<comment type="similarity">
    <text evidence="1">Belongs to the RutC family.</text>
</comment>
<dbReference type="InterPro" id="IPR035959">
    <property type="entry name" value="RutC-like_sf"/>
</dbReference>
<evidence type="ECO:0000313" key="3">
    <source>
        <dbReference type="Proteomes" id="UP000002943"/>
    </source>
</evidence>
<keyword evidence="3" id="KW-1185">Reference proteome</keyword>
<dbReference type="eggNOG" id="COG0251">
    <property type="taxonomic scope" value="Bacteria"/>
</dbReference>
<name>E3BMM6_9VIBR</name>
<accession>E3BMM6</accession>
<dbReference type="EMBL" id="AEIU01000088">
    <property type="protein sequence ID" value="EFP95771.1"/>
    <property type="molecule type" value="Genomic_DNA"/>
</dbReference>
<dbReference type="SUPFAM" id="SSF55298">
    <property type="entry name" value="YjgF-like"/>
    <property type="match status" value="1"/>
</dbReference>
<sequence length="127" mass="13975">MVERINYKNLPTIVGPYVHATKHANTLYISGLTAMGSDAQKEEVCLQTEEILSQIDRILIAEELTKNNIIKLTIYLADISSLSKIREALFAFYGGALPACSLVEVSALISKELHVEIEAIIALNSNE</sequence>
<dbReference type="GO" id="GO:0005829">
    <property type="term" value="C:cytosol"/>
    <property type="evidence" value="ECO:0007669"/>
    <property type="project" value="TreeGrafter"/>
</dbReference>
<dbReference type="AlphaFoldDB" id="E3BMM6"/>
<dbReference type="PANTHER" id="PTHR11803">
    <property type="entry name" value="2-IMINOBUTANOATE/2-IMINOPROPANOATE DEAMINASE RIDA"/>
    <property type="match status" value="1"/>
</dbReference>
<dbReference type="RefSeq" id="WP_009602369.1">
    <property type="nucleotide sequence ID" value="NZ_AEIU01000088.1"/>
</dbReference>
<organism evidence="2 3">
    <name type="scientific">Vibrio caribbeanicus ATCC BAA-2122</name>
    <dbReference type="NCBI Taxonomy" id="796620"/>
    <lineage>
        <taxon>Bacteria</taxon>
        <taxon>Pseudomonadati</taxon>
        <taxon>Pseudomonadota</taxon>
        <taxon>Gammaproteobacteria</taxon>
        <taxon>Vibrionales</taxon>
        <taxon>Vibrionaceae</taxon>
        <taxon>Vibrio</taxon>
    </lineage>
</organism>
<evidence type="ECO:0000256" key="1">
    <source>
        <dbReference type="ARBA" id="ARBA00010552"/>
    </source>
</evidence>
<dbReference type="PANTHER" id="PTHR11803:SF58">
    <property type="entry name" value="PROTEIN HMF1-RELATED"/>
    <property type="match status" value="1"/>
</dbReference>
<reference evidence="2 3" key="1">
    <citation type="journal article" date="2012" name="Int. J. Syst. Evol. Microbiol.">
        <title>Vibrio caribbeanicus sp. nov., isolated from the marine sponge Scleritoderma cyanea.</title>
        <authorList>
            <person name="Hoffmann M."/>
            <person name="Monday S.R."/>
            <person name="Allard M.W."/>
            <person name="Strain E.A."/>
            <person name="Whittaker P."/>
            <person name="Naum M."/>
            <person name="McCarthy P.J."/>
            <person name="Lopez J.V."/>
            <person name="Fischer M."/>
            <person name="Brown E.W."/>
        </authorList>
    </citation>
    <scope>NUCLEOTIDE SEQUENCE [LARGE SCALE GENOMIC DNA]</scope>
    <source>
        <strain evidence="2 3">ATCC BAA-2122</strain>
    </source>
</reference>
<dbReference type="CDD" id="cd00448">
    <property type="entry name" value="YjgF_YER057c_UK114_family"/>
    <property type="match status" value="1"/>
</dbReference>
<dbReference type="STRING" id="796620.VIBC2010_17510"/>
<dbReference type="OrthoDB" id="6196780at2"/>
<dbReference type="Pfam" id="PF01042">
    <property type="entry name" value="Ribonuc_L-PSP"/>
    <property type="match status" value="1"/>
</dbReference>
<evidence type="ECO:0000313" key="2">
    <source>
        <dbReference type="EMBL" id="EFP95771.1"/>
    </source>
</evidence>
<dbReference type="GO" id="GO:0019239">
    <property type="term" value="F:deaminase activity"/>
    <property type="evidence" value="ECO:0007669"/>
    <property type="project" value="TreeGrafter"/>
</dbReference>
<protein>
    <submittedName>
        <fullName evidence="2">Uncharacterized protein</fullName>
    </submittedName>
</protein>
<dbReference type="Proteomes" id="UP000002943">
    <property type="component" value="Unassembled WGS sequence"/>
</dbReference>
<dbReference type="Gene3D" id="3.30.1330.40">
    <property type="entry name" value="RutC-like"/>
    <property type="match status" value="1"/>
</dbReference>